<proteinExistence type="inferred from homology"/>
<dbReference type="SUPFAM" id="SSF56954">
    <property type="entry name" value="Outer membrane efflux proteins (OEP)"/>
    <property type="match status" value="1"/>
</dbReference>
<dbReference type="PANTHER" id="PTHR30026">
    <property type="entry name" value="OUTER MEMBRANE PROTEIN TOLC"/>
    <property type="match status" value="1"/>
</dbReference>
<keyword evidence="3" id="KW-0813">Transport</keyword>
<reference evidence="10" key="1">
    <citation type="submission" date="2020-10" db="EMBL/GenBank/DDBJ databases">
        <authorList>
            <person name="Gilroy R."/>
        </authorList>
    </citation>
    <scope>NUCLEOTIDE SEQUENCE</scope>
    <source>
        <strain evidence="10">G3-3990</strain>
    </source>
</reference>
<evidence type="ECO:0000256" key="9">
    <source>
        <dbReference type="SAM" id="SignalP"/>
    </source>
</evidence>
<comment type="subcellular location">
    <subcellularLocation>
        <location evidence="1">Cell outer membrane</location>
    </subcellularLocation>
</comment>
<evidence type="ECO:0000313" key="11">
    <source>
        <dbReference type="Proteomes" id="UP000823641"/>
    </source>
</evidence>
<keyword evidence="5" id="KW-0812">Transmembrane</keyword>
<dbReference type="GO" id="GO:0015562">
    <property type="term" value="F:efflux transmembrane transporter activity"/>
    <property type="evidence" value="ECO:0007669"/>
    <property type="project" value="InterPro"/>
</dbReference>
<evidence type="ECO:0000256" key="3">
    <source>
        <dbReference type="ARBA" id="ARBA00022448"/>
    </source>
</evidence>
<evidence type="ECO:0000256" key="8">
    <source>
        <dbReference type="SAM" id="Coils"/>
    </source>
</evidence>
<gene>
    <name evidence="10" type="ORF">IAA73_11770</name>
</gene>
<evidence type="ECO:0000256" key="2">
    <source>
        <dbReference type="ARBA" id="ARBA00007613"/>
    </source>
</evidence>
<dbReference type="PANTHER" id="PTHR30026:SF20">
    <property type="entry name" value="OUTER MEMBRANE PROTEIN TOLC"/>
    <property type="match status" value="1"/>
</dbReference>
<dbReference type="Pfam" id="PF02321">
    <property type="entry name" value="OEP"/>
    <property type="match status" value="2"/>
</dbReference>
<comment type="similarity">
    <text evidence="2">Belongs to the outer membrane factor (OMF) (TC 1.B.17) family.</text>
</comment>
<keyword evidence="6" id="KW-0472">Membrane</keyword>
<keyword evidence="8" id="KW-0175">Coiled coil</keyword>
<evidence type="ECO:0000313" key="10">
    <source>
        <dbReference type="EMBL" id="MBO8460987.1"/>
    </source>
</evidence>
<evidence type="ECO:0000256" key="4">
    <source>
        <dbReference type="ARBA" id="ARBA00022452"/>
    </source>
</evidence>
<dbReference type="InterPro" id="IPR003423">
    <property type="entry name" value="OMP_efflux"/>
</dbReference>
<organism evidence="10 11">
    <name type="scientific">Candidatus Gallipaludibacter merdavium</name>
    <dbReference type="NCBI Taxonomy" id="2840839"/>
    <lineage>
        <taxon>Bacteria</taxon>
        <taxon>Pseudomonadati</taxon>
        <taxon>Bacteroidota</taxon>
        <taxon>Bacteroidia</taxon>
        <taxon>Bacteroidales</taxon>
        <taxon>Candidatus Gallipaludibacter</taxon>
    </lineage>
</organism>
<keyword evidence="4" id="KW-1134">Transmembrane beta strand</keyword>
<protein>
    <submittedName>
        <fullName evidence="10">TolC family protein</fullName>
    </submittedName>
</protein>
<dbReference type="GO" id="GO:1990281">
    <property type="term" value="C:efflux pump complex"/>
    <property type="evidence" value="ECO:0007669"/>
    <property type="project" value="TreeGrafter"/>
</dbReference>
<name>A0A9D9HVA0_9BACT</name>
<dbReference type="AlphaFoldDB" id="A0A9D9HVA0"/>
<dbReference type="InterPro" id="IPR051906">
    <property type="entry name" value="TolC-like"/>
</dbReference>
<evidence type="ECO:0000256" key="5">
    <source>
        <dbReference type="ARBA" id="ARBA00022692"/>
    </source>
</evidence>
<feature type="chain" id="PRO_5038780114" evidence="9">
    <location>
        <begin position="20"/>
        <end position="434"/>
    </location>
</feature>
<evidence type="ECO:0000256" key="7">
    <source>
        <dbReference type="ARBA" id="ARBA00023237"/>
    </source>
</evidence>
<feature type="coiled-coil region" evidence="8">
    <location>
        <begin position="364"/>
        <end position="413"/>
    </location>
</feature>
<keyword evidence="9" id="KW-0732">Signal</keyword>
<dbReference type="Proteomes" id="UP000823641">
    <property type="component" value="Unassembled WGS sequence"/>
</dbReference>
<keyword evidence="7" id="KW-0998">Cell outer membrane</keyword>
<dbReference type="Gene3D" id="1.20.1600.10">
    <property type="entry name" value="Outer membrane efflux proteins (OEP)"/>
    <property type="match status" value="1"/>
</dbReference>
<dbReference type="EMBL" id="JADIMG010000109">
    <property type="protein sequence ID" value="MBO8460987.1"/>
    <property type="molecule type" value="Genomic_DNA"/>
</dbReference>
<evidence type="ECO:0000256" key="1">
    <source>
        <dbReference type="ARBA" id="ARBA00004442"/>
    </source>
</evidence>
<reference evidence="10" key="2">
    <citation type="journal article" date="2021" name="PeerJ">
        <title>Extensive microbial diversity within the chicken gut microbiome revealed by metagenomics and culture.</title>
        <authorList>
            <person name="Gilroy R."/>
            <person name="Ravi A."/>
            <person name="Getino M."/>
            <person name="Pursley I."/>
            <person name="Horton D.L."/>
            <person name="Alikhan N.F."/>
            <person name="Baker D."/>
            <person name="Gharbi K."/>
            <person name="Hall N."/>
            <person name="Watson M."/>
            <person name="Adriaenssens E.M."/>
            <person name="Foster-Nyarko E."/>
            <person name="Jarju S."/>
            <person name="Secka A."/>
            <person name="Antonio M."/>
            <person name="Oren A."/>
            <person name="Chaudhuri R.R."/>
            <person name="La Ragione R."/>
            <person name="Hildebrand F."/>
            <person name="Pallen M.J."/>
        </authorList>
    </citation>
    <scope>NUCLEOTIDE SEQUENCE</scope>
    <source>
        <strain evidence="10">G3-3990</strain>
    </source>
</reference>
<dbReference type="GO" id="GO:0009279">
    <property type="term" value="C:cell outer membrane"/>
    <property type="evidence" value="ECO:0007669"/>
    <property type="project" value="UniProtKB-SubCell"/>
</dbReference>
<accession>A0A9D9HVA0</accession>
<sequence>MKKLFFLLGLLLLSLQMQAEDSSKAWTLTSCIEYALENNIDIRKSRLNLESAELSTQYARAQLYPNLSANISQGFTNNAFVKGSSAYTGSYGLSASMNLYRGGINWNNIRQQQLYEQSGAYNLEAAELDLKMSLFQVYMQLLYSAEAVDLYESMVAMSEYQCDRGERMLEAGSISKADYAQLESQLASDKYQLVMANNSLRTMKMELRQLLEITGFDDFNVATPEVDEVLVLRPLDDFQSIYYVALNSLPDIKACRADSMATAYELKKARGGYFPTITLNADVATGHNTASDYSFGDQLKYGLNEGVGLTISIPILTNRENKNAVEQAKIEQRNAVLTIADTEKTLRTELETLYNNAVAAQSQYIAAKEQLKSLEISLELIEQQYELGLKNTLELLTEKNNYLQAQQNLLEAKYDGVINVELLNLYQGKDLEIK</sequence>
<evidence type="ECO:0000256" key="6">
    <source>
        <dbReference type="ARBA" id="ARBA00023136"/>
    </source>
</evidence>
<comment type="caution">
    <text evidence="10">The sequence shown here is derived from an EMBL/GenBank/DDBJ whole genome shotgun (WGS) entry which is preliminary data.</text>
</comment>
<dbReference type="GO" id="GO:0015288">
    <property type="term" value="F:porin activity"/>
    <property type="evidence" value="ECO:0007669"/>
    <property type="project" value="TreeGrafter"/>
</dbReference>
<feature type="signal peptide" evidence="9">
    <location>
        <begin position="1"/>
        <end position="19"/>
    </location>
</feature>